<feature type="transmembrane region" description="Helical" evidence="1">
    <location>
        <begin position="21"/>
        <end position="41"/>
    </location>
</feature>
<evidence type="ECO:0000313" key="2">
    <source>
        <dbReference type="EMBL" id="KAK4522386.1"/>
    </source>
</evidence>
<accession>A0AAV9I2N7</accession>
<feature type="transmembrane region" description="Helical" evidence="1">
    <location>
        <begin position="79"/>
        <end position="104"/>
    </location>
</feature>
<feature type="transmembrane region" description="Helical" evidence="1">
    <location>
        <begin position="150"/>
        <end position="169"/>
    </location>
</feature>
<comment type="caution">
    <text evidence="2">The sequence shown here is derived from an EMBL/GenBank/DDBJ whole genome shotgun (WGS) entry which is preliminary data.</text>
</comment>
<keyword evidence="1" id="KW-1133">Transmembrane helix</keyword>
<protein>
    <submittedName>
        <fullName evidence="2">Uncharacterized protein</fullName>
    </submittedName>
</protein>
<name>A0AAV9I2N7_9RHOD</name>
<organism evidence="2 3">
    <name type="scientific">Galdieria yellowstonensis</name>
    <dbReference type="NCBI Taxonomy" id="3028027"/>
    <lineage>
        <taxon>Eukaryota</taxon>
        <taxon>Rhodophyta</taxon>
        <taxon>Bangiophyceae</taxon>
        <taxon>Galdieriales</taxon>
        <taxon>Galdieriaceae</taxon>
        <taxon>Galdieria</taxon>
    </lineage>
</organism>
<dbReference type="Proteomes" id="UP001300502">
    <property type="component" value="Unassembled WGS sequence"/>
</dbReference>
<sequence>MEKLSGPRGEKALYSKQSVQAPYYPFVLGTLASVVGMNLGLDMSNISGANLFMPQDLHLDTKQLSRISFGAALGAIPGAILQALFSFAAGNLWTSVLLLFILFLPERSRWKGCVGRKKISSSSAILLVGDGSLMARTISAVLLLDKWGRRMVVIGPSIVAFLGCIIVGCSTPKLMKEFIYGVLSLMNYFQVGMTIADATLQWYIPVWNNVPCFVSSRVKGKTLEEVDVIFSQPMSEIARANLRSSINTLKKLFTGRWKEIKQIDSQVLDYQKGCFNTDS</sequence>
<dbReference type="AlphaFoldDB" id="A0AAV9I2N7"/>
<dbReference type="EMBL" id="JANCYU010000004">
    <property type="protein sequence ID" value="KAK4522386.1"/>
    <property type="molecule type" value="Genomic_DNA"/>
</dbReference>
<gene>
    <name evidence="2" type="ORF">GAYE_HTGSCF06PCTG21G0268</name>
</gene>
<evidence type="ECO:0000256" key="1">
    <source>
        <dbReference type="SAM" id="Phobius"/>
    </source>
</evidence>
<evidence type="ECO:0000313" key="3">
    <source>
        <dbReference type="Proteomes" id="UP001300502"/>
    </source>
</evidence>
<proteinExistence type="predicted"/>
<keyword evidence="1" id="KW-0472">Membrane</keyword>
<keyword evidence="1" id="KW-0812">Transmembrane</keyword>
<feature type="transmembrane region" description="Helical" evidence="1">
    <location>
        <begin position="124"/>
        <end position="144"/>
    </location>
</feature>
<reference evidence="2 3" key="1">
    <citation type="submission" date="2022-07" db="EMBL/GenBank/DDBJ databases">
        <title>Genome-wide signatures of adaptation to extreme environments.</title>
        <authorList>
            <person name="Cho C.H."/>
            <person name="Yoon H.S."/>
        </authorList>
    </citation>
    <scope>NUCLEOTIDE SEQUENCE [LARGE SCALE GENOMIC DNA]</scope>
    <source>
        <strain evidence="2 3">108.79 E11</strain>
    </source>
</reference>
<keyword evidence="3" id="KW-1185">Reference proteome</keyword>